<accession>A0A0D4BHJ1</accession>
<name>A0A0D4BHJ1_DIASE</name>
<dbReference type="SMART" id="SM00202">
    <property type="entry name" value="SR"/>
    <property type="match status" value="4"/>
</dbReference>
<dbReference type="AlphaFoldDB" id="A0A0D4BHJ1"/>
<protein>
    <submittedName>
        <fullName evidence="9">Sperm-activating peptide receptor</fullName>
    </submittedName>
</protein>
<dbReference type="PRINTS" id="PR00258">
    <property type="entry name" value="SPERACTRCPTR"/>
</dbReference>
<keyword evidence="1 7" id="KW-0732">Signal</keyword>
<evidence type="ECO:0000256" key="4">
    <source>
        <dbReference type="ARBA" id="ARBA00023170"/>
    </source>
</evidence>
<proteinExistence type="evidence at transcript level"/>
<keyword evidence="4 9" id="KW-0675">Receptor</keyword>
<feature type="chain" id="PRO_5002273919" evidence="7">
    <location>
        <begin position="33"/>
        <end position="542"/>
    </location>
</feature>
<comment type="caution">
    <text evidence="6">Lacks conserved residue(s) required for the propagation of feature annotation.</text>
</comment>
<dbReference type="PROSITE" id="PS00420">
    <property type="entry name" value="SRCR_1"/>
    <property type="match status" value="3"/>
</dbReference>
<evidence type="ECO:0000256" key="2">
    <source>
        <dbReference type="ARBA" id="ARBA00022737"/>
    </source>
</evidence>
<feature type="disulfide bond" evidence="6">
    <location>
        <begin position="233"/>
        <end position="243"/>
    </location>
</feature>
<dbReference type="Gene3D" id="3.10.250.10">
    <property type="entry name" value="SRCR-like domain"/>
    <property type="match status" value="4"/>
</dbReference>
<organism evidence="9">
    <name type="scientific">Diadema setosum</name>
    <name type="common">Long-spined sea urchin</name>
    <name type="synonym">Echinometra setosa</name>
    <dbReference type="NCBI Taxonomy" id="31175"/>
    <lineage>
        <taxon>Eukaryota</taxon>
        <taxon>Metazoa</taxon>
        <taxon>Echinodermata</taxon>
        <taxon>Eleutherozoa</taxon>
        <taxon>Echinozoa</taxon>
        <taxon>Echinoidea</taxon>
        <taxon>Euechinoidea</taxon>
        <taxon>Acroechinoidea</taxon>
        <taxon>Diadematoida</taxon>
        <taxon>Diadematidae</taxon>
        <taxon>Diadema</taxon>
    </lineage>
</organism>
<feature type="signal peptide" evidence="7">
    <location>
        <begin position="1"/>
        <end position="32"/>
    </location>
</feature>
<evidence type="ECO:0000256" key="5">
    <source>
        <dbReference type="ARBA" id="ARBA00023180"/>
    </source>
</evidence>
<dbReference type="InterPro" id="IPR001190">
    <property type="entry name" value="SRCR"/>
</dbReference>
<evidence type="ECO:0000256" key="3">
    <source>
        <dbReference type="ARBA" id="ARBA00023157"/>
    </source>
</evidence>
<sequence length="542" mass="58460">MMAVSLMSKPRCLLVCMILCVGVLLLIGEVCAVDLSEYFIAEQNYGREPVEGNLRLVHGRIPNEGNVEIWHQHRWGGICDYLWDINDANITCKQLGFPQATKPLDKSFFGDQTVTFWAYKYGCLGNETRLDECFHRPYGRPGICNTQWGAGVICEPTDPDDGTLRLANGDSPNEGTVEVFWSGVWGSVCKQEFEKVDGNVVCRQLGFIRGVDSSGADLFPQGVGPIIVDDLTCDGTETHITQCGLPNGPFGHNCIKSYDMGVVCKPNREGDVRLMDGSGPHEGRVEIYHDEQWGTICDDGWDWADANVVCRQLGYRGAIKGTGYKEEDFGYTYIPIHTSYMMCTGTEEGLIDCHRRDGWTHACKHVEDAGVVCATQDTDTIEDQQKDTRVRIVGIGTGIGRVEVSLGNGWGRVCDPDWTDDDAKTACYHAGHGWGEDTRAASSSEVSAPKDKNMPFILSTVICSGVANETLPECELTVSDTFLCTTGDVGVVCEGHTTLSSGATGAVIGGAVGGGLGGVAVVGAVVYYVKVVKASAAVSAAA</sequence>
<dbReference type="PANTHER" id="PTHR48071:SF28">
    <property type="entry name" value="SRCR DOMAIN-CONTAINING PROTEIN"/>
    <property type="match status" value="1"/>
</dbReference>
<dbReference type="InterPro" id="IPR036772">
    <property type="entry name" value="SRCR-like_dom_sf"/>
</dbReference>
<dbReference type="SUPFAM" id="SSF56487">
    <property type="entry name" value="SRCR-like"/>
    <property type="match status" value="4"/>
</dbReference>
<dbReference type="FunFam" id="3.10.250.10:FF:000007">
    <property type="entry name" value="Soluble scavenger receptor cysteine-rich domain-containing protein SSC5D"/>
    <property type="match status" value="1"/>
</dbReference>
<feature type="domain" description="SRCR" evidence="8">
    <location>
        <begin position="54"/>
        <end position="155"/>
    </location>
</feature>
<dbReference type="EMBL" id="KJ882359">
    <property type="protein sequence ID" value="AJT35009.1"/>
    <property type="molecule type" value="mRNA"/>
</dbReference>
<evidence type="ECO:0000256" key="6">
    <source>
        <dbReference type="PROSITE-ProRule" id="PRU00196"/>
    </source>
</evidence>
<evidence type="ECO:0000313" key="9">
    <source>
        <dbReference type="EMBL" id="AJT35009.1"/>
    </source>
</evidence>
<feature type="domain" description="SRCR" evidence="8">
    <location>
        <begin position="272"/>
        <end position="374"/>
    </location>
</feature>
<feature type="domain" description="SRCR" evidence="8">
    <location>
        <begin position="390"/>
        <end position="494"/>
    </location>
</feature>
<evidence type="ECO:0000256" key="7">
    <source>
        <dbReference type="SAM" id="SignalP"/>
    </source>
</evidence>
<feature type="domain" description="SRCR" evidence="8">
    <location>
        <begin position="164"/>
        <end position="265"/>
    </location>
</feature>
<feature type="disulfide bond" evidence="6">
    <location>
        <begin position="123"/>
        <end position="133"/>
    </location>
</feature>
<dbReference type="GO" id="GO:0016020">
    <property type="term" value="C:membrane"/>
    <property type="evidence" value="ECO:0007669"/>
    <property type="project" value="InterPro"/>
</dbReference>
<dbReference type="PANTHER" id="PTHR48071">
    <property type="entry name" value="SRCR DOMAIN-CONTAINING PROTEIN"/>
    <property type="match status" value="1"/>
</dbReference>
<keyword evidence="5" id="KW-0325">Glycoprotein</keyword>
<dbReference type="FunFam" id="3.10.250.10:FF:000032">
    <property type="entry name" value="Si:dkey-14d8.20"/>
    <property type="match status" value="1"/>
</dbReference>
<feature type="disulfide bond" evidence="6">
    <location>
        <begin position="343"/>
        <end position="353"/>
    </location>
</feature>
<keyword evidence="3 6" id="KW-1015">Disulfide bond</keyword>
<dbReference type="FunFam" id="3.10.250.10:FF:000005">
    <property type="entry name" value="Neurotrypsin isoform A"/>
    <property type="match status" value="1"/>
</dbReference>
<evidence type="ECO:0000256" key="1">
    <source>
        <dbReference type="ARBA" id="ARBA00022729"/>
    </source>
</evidence>
<evidence type="ECO:0000259" key="8">
    <source>
        <dbReference type="PROSITE" id="PS50287"/>
    </source>
</evidence>
<dbReference type="PROSITE" id="PS50287">
    <property type="entry name" value="SRCR_2"/>
    <property type="match status" value="4"/>
</dbReference>
<dbReference type="Pfam" id="PF00530">
    <property type="entry name" value="SRCR"/>
    <property type="match status" value="4"/>
</dbReference>
<keyword evidence="2" id="KW-0677">Repeat</keyword>
<reference evidence="9" key="1">
    <citation type="journal article" date="2015" name="Evol. Dev.">
        <title>Evolution of gamete attraction molecules: evidence for purifying selection in speract and its receptor, in the pantropical sea urchin Diadema.</title>
        <authorList>
            <person name="Jagadeeshan S."/>
            <person name="Coppard S.E."/>
            <person name="Lessios H.A."/>
        </authorList>
    </citation>
    <scope>NUCLEOTIDE SEQUENCE</scope>
</reference>